<dbReference type="AlphaFoldDB" id="F2LI14"/>
<protein>
    <submittedName>
        <fullName evidence="2">Uncharacterized protein</fullName>
    </submittedName>
</protein>
<proteinExistence type="predicted"/>
<keyword evidence="1" id="KW-0472">Membrane</keyword>
<feature type="transmembrane region" description="Helical" evidence="1">
    <location>
        <begin position="9"/>
        <end position="27"/>
    </location>
</feature>
<dbReference type="STRING" id="999541.bgla_1g03970"/>
<evidence type="ECO:0000313" key="3">
    <source>
        <dbReference type="Proteomes" id="UP000008316"/>
    </source>
</evidence>
<reference evidence="2 3" key="1">
    <citation type="journal article" date="2011" name="J. Bacteriol.">
        <title>Complete genome sequence of Burkholderia gladioli BSR3.</title>
        <authorList>
            <person name="Seo Y.S."/>
            <person name="Lim J."/>
            <person name="Choi B.S."/>
            <person name="Kim H."/>
            <person name="Goo E."/>
            <person name="Lee B."/>
            <person name="Lim J.S."/>
            <person name="Choi I.Y."/>
            <person name="Moon J.S."/>
            <person name="Kim J."/>
            <person name="Hwang I."/>
        </authorList>
    </citation>
    <scope>NUCLEOTIDE SEQUENCE [LARGE SCALE GENOMIC DNA]</scope>
    <source>
        <strain evidence="2 3">BSR3</strain>
    </source>
</reference>
<name>F2LI14_BURGS</name>
<dbReference type="KEGG" id="bgd:bgla_1g03970"/>
<gene>
    <name evidence="2" type="ordered locus">bgla_1g03970</name>
</gene>
<evidence type="ECO:0000313" key="2">
    <source>
        <dbReference type="EMBL" id="AEA59091.1"/>
    </source>
</evidence>
<dbReference type="EMBL" id="CP002599">
    <property type="protein sequence ID" value="AEA59091.1"/>
    <property type="molecule type" value="Genomic_DNA"/>
</dbReference>
<feature type="transmembrane region" description="Helical" evidence="1">
    <location>
        <begin position="165"/>
        <end position="187"/>
    </location>
</feature>
<sequence length="306" mass="33694">MGAYLAEHIFEGVALVFTMAAALNYAVGRSYLDGWAETAGVPSMMFQPDLYDTMLAGVRLQSVWRTVAVVIVVSVLYLWLNVVGPDWWTGRHSVATRRRQRQDGCDQLGLRRRYARAARWASKGVPAEHYDAIIERSRWRVLGRRGVCRMARNARRTRSAKPPRLITLAVILTGSVTLIAAGVYTLFLTMLLDPAKTDGARAFAKVYTAVTGHIPYQYPATVVSKSALQNWACEGRSALSQYRSVLLADPEVPGAQKEVLYLLQGFGSTFVLLGEKGSVIRSFGDAPFNLPESPARPLSALAKACK</sequence>
<dbReference type="HOGENOM" id="CLU_069077_0_0_4"/>
<evidence type="ECO:0000256" key="1">
    <source>
        <dbReference type="SAM" id="Phobius"/>
    </source>
</evidence>
<keyword evidence="1" id="KW-0812">Transmembrane</keyword>
<keyword evidence="1" id="KW-1133">Transmembrane helix</keyword>
<feature type="transmembrane region" description="Helical" evidence="1">
    <location>
        <begin position="63"/>
        <end position="83"/>
    </location>
</feature>
<accession>F2LI14</accession>
<dbReference type="Proteomes" id="UP000008316">
    <property type="component" value="Chromosome 1"/>
</dbReference>
<organism evidence="2 3">
    <name type="scientific">Burkholderia gladioli (strain BSR3)</name>
    <dbReference type="NCBI Taxonomy" id="999541"/>
    <lineage>
        <taxon>Bacteria</taxon>
        <taxon>Pseudomonadati</taxon>
        <taxon>Pseudomonadota</taxon>
        <taxon>Betaproteobacteria</taxon>
        <taxon>Burkholderiales</taxon>
        <taxon>Burkholderiaceae</taxon>
        <taxon>Burkholderia</taxon>
    </lineage>
</organism>
<keyword evidence="3" id="KW-1185">Reference proteome</keyword>
<dbReference type="eggNOG" id="ENOG5031CYE">
    <property type="taxonomic scope" value="Bacteria"/>
</dbReference>